<dbReference type="EMBL" id="MG593803">
    <property type="protein sequence ID" value="AUG87287.1"/>
    <property type="molecule type" value="Genomic_DNA"/>
</dbReference>
<proteinExistence type="predicted"/>
<evidence type="ECO:0000313" key="2">
    <source>
        <dbReference type="Proteomes" id="UP000240214"/>
    </source>
</evidence>
<keyword evidence="2" id="KW-1185">Reference proteome</keyword>
<protein>
    <submittedName>
        <fullName evidence="1">Uncharacterized protein</fullName>
    </submittedName>
</protein>
<reference evidence="2" key="1">
    <citation type="submission" date="2017-11" db="EMBL/GenBank/DDBJ databases">
        <authorList>
            <person name="Han C.G."/>
        </authorList>
    </citation>
    <scope>NUCLEOTIDE SEQUENCE [LARGE SCALE GENOMIC DNA]</scope>
</reference>
<evidence type="ECO:0000313" key="1">
    <source>
        <dbReference type="EMBL" id="AUG87287.1"/>
    </source>
</evidence>
<dbReference type="Proteomes" id="UP000240214">
    <property type="component" value="Segment"/>
</dbReference>
<gene>
    <name evidence="1" type="ORF">SEA_ROWA_23</name>
</gene>
<organism evidence="1 2">
    <name type="scientific">Streptomyces phage Rowa</name>
    <dbReference type="NCBI Taxonomy" id="2059883"/>
    <lineage>
        <taxon>Viruses</taxon>
        <taxon>Duplodnaviria</taxon>
        <taxon>Heunggongvirae</taxon>
        <taxon>Uroviricota</taxon>
        <taxon>Caudoviricetes</taxon>
        <taxon>Rowavirus</taxon>
        <taxon>Rowavirus rowa</taxon>
    </lineage>
</organism>
<sequence>MGDHSAPDGGFLDKAARAVSWFVANRRKIYAVVVVAIPLVSRVWPDFPADALLDAARIFLGA</sequence>
<accession>A0A2H5BLV1</accession>
<name>A0A2H5BLV1_9CAUD</name>